<protein>
    <submittedName>
        <fullName evidence="4">WGS project CCBQ000000000 data, contig 00041</fullName>
    </submittedName>
</protein>
<evidence type="ECO:0000256" key="2">
    <source>
        <dbReference type="SAM" id="MobiDB-lite"/>
    </source>
</evidence>
<keyword evidence="3" id="KW-1133">Transmembrane helix</keyword>
<name>A0A0A8L019_9SACH</name>
<keyword evidence="1" id="KW-0175">Coiled coil</keyword>
<proteinExistence type="predicted"/>
<evidence type="ECO:0000313" key="4">
    <source>
        <dbReference type="EMBL" id="CDO92350.1"/>
    </source>
</evidence>
<feature type="region of interest" description="Disordered" evidence="2">
    <location>
        <begin position="1"/>
        <end position="33"/>
    </location>
</feature>
<sequence length="638" mass="73644">MSEPKLVNMNKVKNTYERRFSEDTSSTTENSEKDSFDFTALMKRLKETRKSTISRSNLKYLATATQDQLKDISYSVKDEHYDLELIDRNIDKENDNDTDSDIELSWRPLDEIELKRRQLCRNSKLFKPMAAQHEEFTSDMVSEKCAKLLGYPLPDHIKLKQGQGLEEYNKDREKLRKYGFNDLGAYKGNDTAIFNDEGFNFIYPVKETSVKEKSDIDHPSIDEVLQSIKENIQQTRKKVDNLNTFIQSRITADTREENKAQAEKEDDSVKENIPGVFPERVVYLNHFVDPPEKQPTYFSALTYMKWIVAWPIKWKLAYFVTYHILSFSEKHYTFSGKSQNLVSNTHYLTLDELDMLLGCYMTHHVITRNLYDVTFSVREIYDYAYQYFMQYDELHPILKKYWKELFIYGLLNVAMISIGAATMHLCLAPGRTSSPVYTCLWNIGFGASQRVGFAIMLIIFYLDLTQEGLNRFKKQADHLKEQEQLLQSEGHKKAPRSANTAVFENTSVNIGVCPGNVRNDSILLESTPPMMPNLSRLMTESPLLKKSINVEGNGSIKLVSISSIIPTHETQTDAVLDETSGVNPDKNNPNPVKILILDMILRVLVFTSNFLQQPVKTTRKLLPYKLFNSVKKVIRNQS</sequence>
<dbReference type="EMBL" id="CCBQ010000013">
    <property type="protein sequence ID" value="CDO92350.1"/>
    <property type="molecule type" value="Genomic_DNA"/>
</dbReference>
<evidence type="ECO:0000256" key="1">
    <source>
        <dbReference type="SAM" id="Coils"/>
    </source>
</evidence>
<evidence type="ECO:0000256" key="3">
    <source>
        <dbReference type="SAM" id="Phobius"/>
    </source>
</evidence>
<feature type="coiled-coil region" evidence="1">
    <location>
        <begin position="462"/>
        <end position="489"/>
    </location>
</feature>
<comment type="caution">
    <text evidence="4">The sequence shown here is derived from an EMBL/GenBank/DDBJ whole genome shotgun (WGS) entry which is preliminary data.</text>
</comment>
<gene>
    <name evidence="4" type="ORF">KLDO_g670</name>
</gene>
<feature type="transmembrane region" description="Helical" evidence="3">
    <location>
        <begin position="439"/>
        <end position="462"/>
    </location>
</feature>
<dbReference type="AlphaFoldDB" id="A0A0A8L019"/>
<accession>A0A0A8L019</accession>
<reference evidence="4 5" key="1">
    <citation type="submission" date="2014-03" db="EMBL/GenBank/DDBJ databases">
        <title>The genome of Kluyveromyces dobzhanskii.</title>
        <authorList>
            <person name="Nystedt B."/>
            <person name="Astrom S."/>
        </authorList>
    </citation>
    <scope>NUCLEOTIDE SEQUENCE [LARGE SCALE GENOMIC DNA]</scope>
    <source>
        <strain evidence="4 5">CBS 2104</strain>
    </source>
</reference>
<evidence type="ECO:0000313" key="5">
    <source>
        <dbReference type="Proteomes" id="UP000031516"/>
    </source>
</evidence>
<organism evidence="4 5">
    <name type="scientific">Kluyveromyces dobzhanskii CBS 2104</name>
    <dbReference type="NCBI Taxonomy" id="1427455"/>
    <lineage>
        <taxon>Eukaryota</taxon>
        <taxon>Fungi</taxon>
        <taxon>Dikarya</taxon>
        <taxon>Ascomycota</taxon>
        <taxon>Saccharomycotina</taxon>
        <taxon>Saccharomycetes</taxon>
        <taxon>Saccharomycetales</taxon>
        <taxon>Saccharomycetaceae</taxon>
        <taxon>Kluyveromyces</taxon>
    </lineage>
</organism>
<keyword evidence="3" id="KW-0472">Membrane</keyword>
<feature type="transmembrane region" description="Helical" evidence="3">
    <location>
        <begin position="405"/>
        <end position="427"/>
    </location>
</feature>
<keyword evidence="5" id="KW-1185">Reference proteome</keyword>
<dbReference type="Proteomes" id="UP000031516">
    <property type="component" value="Unassembled WGS sequence"/>
</dbReference>
<dbReference type="OrthoDB" id="4068935at2759"/>
<keyword evidence="3" id="KW-0812">Transmembrane</keyword>